<dbReference type="RefSeq" id="WP_003099949.1">
    <property type="nucleotide sequence ID" value="NZ_CP010783.1"/>
</dbReference>
<evidence type="ECO:0000256" key="1">
    <source>
        <dbReference type="SAM" id="Phobius"/>
    </source>
</evidence>
<evidence type="ECO:0000313" key="3">
    <source>
        <dbReference type="EMBL" id="AHY15945.1"/>
    </source>
</evidence>
<sequence>MKIKNNLAEQVSKKSQNLNLIRFICALFVIICHAYPLSLGRKHLDPLASLSGNTLTFGNLAVAVFFIASGFLIYRSIERRPNFNNYLKARLIRIFPPLFFVVLITVFILGPFLTTLTIGNYFMSKDTWLYFMNAVLLPKHSLPGLFSSNTYGNVVNGALWTLPVEFACYLAIYAAFKLKLTQEKVLYYTILPVFVLFTFINLSQLPFLILVRNFSQPVFMFYVGVCYYVYKNNIPITKLFFLISLIGFTTTVVIHMAWLGLFVFFPYLIIYLSFGMKQISQKMGQLGNLSYGIYLCAFPIQQTIVYFFGGKMLPLLNIGLASVCSIVVGYVIYYWAEKRMLERLH</sequence>
<dbReference type="Pfam" id="PF01757">
    <property type="entry name" value="Acyl_transf_3"/>
    <property type="match status" value="1"/>
</dbReference>
<dbReference type="OrthoDB" id="9796461at2"/>
<reference evidence="3 5" key="1">
    <citation type="journal article" date="2014" name="Genome Announc.">
        <title>Complete Genome Sequence of a Virulent Strain, Streptococcus iniae ISET0901, Isolated from Diseased Tilapia.</title>
        <authorList>
            <person name="Pridgeon J.W."/>
            <person name="Zhang D."/>
            <person name="Zhang L."/>
        </authorList>
    </citation>
    <scope>NUCLEOTIDE SEQUENCE [LARGE SCALE GENOMIC DNA]</scope>
    <source>
        <strain evidence="3 5">ISET0901</strain>
    </source>
</reference>
<dbReference type="EMBL" id="QLQD01000054">
    <property type="protein sequence ID" value="RLU56690.1"/>
    <property type="molecule type" value="Genomic_DNA"/>
</dbReference>
<dbReference type="Proteomes" id="UP000269148">
    <property type="component" value="Unassembled WGS sequence"/>
</dbReference>
<evidence type="ECO:0000313" key="5">
    <source>
        <dbReference type="Proteomes" id="UP000025245"/>
    </source>
</evidence>
<dbReference type="EMBL" id="CP007586">
    <property type="protein sequence ID" value="AHY15945.1"/>
    <property type="molecule type" value="Genomic_DNA"/>
</dbReference>
<feature type="transmembrane region" description="Helical" evidence="1">
    <location>
        <begin position="157"/>
        <end position="176"/>
    </location>
</feature>
<dbReference type="KEGG" id="siz:SI82_05810"/>
<keyword evidence="1" id="KW-0812">Transmembrane</keyword>
<dbReference type="GO" id="GO:0016020">
    <property type="term" value="C:membrane"/>
    <property type="evidence" value="ECO:0007669"/>
    <property type="project" value="TreeGrafter"/>
</dbReference>
<keyword evidence="1" id="KW-0472">Membrane</keyword>
<protein>
    <submittedName>
        <fullName evidence="4">Acyltransferase</fullName>
    </submittedName>
    <submittedName>
        <fullName evidence="3">Sugar acetylase</fullName>
    </submittedName>
</protein>
<feature type="transmembrane region" description="Helical" evidence="1">
    <location>
        <begin position="239"/>
        <end position="269"/>
    </location>
</feature>
<evidence type="ECO:0000313" key="4">
    <source>
        <dbReference type="EMBL" id="RLU56690.1"/>
    </source>
</evidence>
<evidence type="ECO:0000313" key="6">
    <source>
        <dbReference type="Proteomes" id="UP000269148"/>
    </source>
</evidence>
<feature type="domain" description="Acyltransferase 3" evidence="2">
    <location>
        <begin position="17"/>
        <end position="333"/>
    </location>
</feature>
<feature type="transmembrane region" description="Helical" evidence="1">
    <location>
        <begin position="289"/>
        <end position="308"/>
    </location>
</feature>
<dbReference type="GeneID" id="35766397"/>
<feature type="transmembrane region" description="Helical" evidence="1">
    <location>
        <begin position="315"/>
        <end position="336"/>
    </location>
</feature>
<keyword evidence="5" id="KW-1185">Reference proteome</keyword>
<dbReference type="KEGG" id="siq:DQ08_05655"/>
<dbReference type="InterPro" id="IPR050879">
    <property type="entry name" value="Acyltransferase_3"/>
</dbReference>
<accession>A0A3L8GHI8</accession>
<organism evidence="4 6">
    <name type="scientific">Streptococcus iniae</name>
    <name type="common">Streptococcus shiloi</name>
    <dbReference type="NCBI Taxonomy" id="1346"/>
    <lineage>
        <taxon>Bacteria</taxon>
        <taxon>Bacillati</taxon>
        <taxon>Bacillota</taxon>
        <taxon>Bacilli</taxon>
        <taxon>Lactobacillales</taxon>
        <taxon>Streptococcaceae</taxon>
        <taxon>Streptococcus</taxon>
    </lineage>
</organism>
<evidence type="ECO:0000259" key="2">
    <source>
        <dbReference type="Pfam" id="PF01757"/>
    </source>
</evidence>
<keyword evidence="4" id="KW-0012">Acyltransferase</keyword>
<reference evidence="4 6" key="2">
    <citation type="submission" date="2018-06" db="EMBL/GenBank/DDBJ databases">
        <title>Mutators as drivers of adaptation in pathogenic bacteria and a risk factor for host jumps and vaccine escape.</title>
        <authorList>
            <person name="Barnes A.C."/>
            <person name="Silayeva O."/>
        </authorList>
    </citation>
    <scope>NUCLEOTIDE SEQUENCE [LARGE SCALE GENOMIC DNA]</scope>
    <source>
        <strain evidence="4 6">QMA0445</strain>
    </source>
</reference>
<dbReference type="GO" id="GO:0016747">
    <property type="term" value="F:acyltransferase activity, transferring groups other than amino-acyl groups"/>
    <property type="evidence" value="ECO:0007669"/>
    <property type="project" value="InterPro"/>
</dbReference>
<feature type="transmembrane region" description="Helical" evidence="1">
    <location>
        <begin position="98"/>
        <end position="123"/>
    </location>
</feature>
<dbReference type="PANTHER" id="PTHR23028:SF53">
    <property type="entry name" value="ACYL_TRANSF_3 DOMAIN-CONTAINING PROTEIN"/>
    <property type="match status" value="1"/>
</dbReference>
<dbReference type="STRING" id="1346.BMF34_05720"/>
<name>A0A3L8GHI8_STRIN</name>
<dbReference type="Proteomes" id="UP000025245">
    <property type="component" value="Chromosome"/>
</dbReference>
<proteinExistence type="predicted"/>
<dbReference type="PANTHER" id="PTHR23028">
    <property type="entry name" value="ACETYLTRANSFERASE"/>
    <property type="match status" value="1"/>
</dbReference>
<dbReference type="KEGG" id="sio:DW64_05650"/>
<feature type="transmembrane region" description="Helical" evidence="1">
    <location>
        <begin position="57"/>
        <end position="77"/>
    </location>
</feature>
<keyword evidence="1" id="KW-1133">Transmembrane helix</keyword>
<feature type="transmembrane region" description="Helical" evidence="1">
    <location>
        <begin position="214"/>
        <end position="230"/>
    </location>
</feature>
<dbReference type="InterPro" id="IPR002656">
    <property type="entry name" value="Acyl_transf_3_dom"/>
</dbReference>
<feature type="transmembrane region" description="Helical" evidence="1">
    <location>
        <begin position="20"/>
        <end position="37"/>
    </location>
</feature>
<keyword evidence="4" id="KW-0808">Transferase</keyword>
<feature type="transmembrane region" description="Helical" evidence="1">
    <location>
        <begin position="185"/>
        <end position="202"/>
    </location>
</feature>
<gene>
    <name evidence="4" type="ORF">DIY07_05925</name>
    <name evidence="3" type="ORF">DQ08_05655</name>
</gene>
<dbReference type="GO" id="GO:0000271">
    <property type="term" value="P:polysaccharide biosynthetic process"/>
    <property type="evidence" value="ECO:0007669"/>
    <property type="project" value="TreeGrafter"/>
</dbReference>
<dbReference type="AlphaFoldDB" id="A0A3L8GHI8"/>